<accession>A0A1D6JX69</accession>
<dbReference type="AlphaFoldDB" id="A0A1D6JX69"/>
<dbReference type="PANTHER" id="PTHR46765">
    <property type="entry name" value="P-LOOP CONTAINING NUCLEOSIDE TRIPHOSPHATE HYDROLASES SUPERFAMILY PROTEIN"/>
    <property type="match status" value="1"/>
</dbReference>
<dbReference type="GO" id="GO:0016787">
    <property type="term" value="F:hydrolase activity"/>
    <property type="evidence" value="ECO:0007669"/>
    <property type="project" value="UniProtKB-KW"/>
</dbReference>
<dbReference type="ExpressionAtlas" id="A0A1D6JX69">
    <property type="expression patterns" value="baseline and differential"/>
</dbReference>
<evidence type="ECO:0000256" key="1">
    <source>
        <dbReference type="ARBA" id="ARBA00004123"/>
    </source>
</evidence>
<sequence length="115" mass="12922">MKSEALSTIRKKTVANSIRPALHSSKDSSKCNSSTLEMQSNSASIVNDNDSISAKKHSSRAANFFDRFRKERPVDAKTHSDVGLQRATLQRDSRPLIFKYNEVFFLSIALPKHLL</sequence>
<protein>
    <submittedName>
        <fullName evidence="3">p-loop containing nucleoside triphosphate hydrolase superfamily protein</fullName>
    </submittedName>
</protein>
<gene>
    <name evidence="3" type="ORF">ZEAMMB73_Zm00001d028538</name>
</gene>
<comment type="subcellular location">
    <subcellularLocation>
        <location evidence="1">Nucleus</location>
    </subcellularLocation>
</comment>
<dbReference type="InterPro" id="IPR053016">
    <property type="entry name" value="CTF18-RFC_complex"/>
</dbReference>
<dbReference type="EMBL" id="CM007647">
    <property type="protein sequence ID" value="ONL96299.1"/>
    <property type="molecule type" value="Genomic_DNA"/>
</dbReference>
<keyword evidence="2" id="KW-0539">Nucleus</keyword>
<keyword evidence="3" id="KW-0378">Hydrolase</keyword>
<dbReference type="PANTHER" id="PTHR46765:SF1">
    <property type="entry name" value="P-LOOP CONTAINING NUCLEOSIDE TRIPHOSPHATE HYDROLASES SUPERFAMILY PROTEIN"/>
    <property type="match status" value="1"/>
</dbReference>
<reference evidence="3" key="1">
    <citation type="submission" date="2015-12" db="EMBL/GenBank/DDBJ databases">
        <title>Update maize B73 reference genome by single molecule sequencing technologies.</title>
        <authorList>
            <consortium name="Maize Genome Sequencing Project"/>
            <person name="Ware D."/>
        </authorList>
    </citation>
    <scope>NUCLEOTIDE SEQUENCE [LARGE SCALE GENOMIC DNA]</scope>
    <source>
        <tissue evidence="3">Seedling</tissue>
    </source>
</reference>
<evidence type="ECO:0000313" key="3">
    <source>
        <dbReference type="EMBL" id="ONL96299.1"/>
    </source>
</evidence>
<proteinExistence type="predicted"/>
<evidence type="ECO:0000256" key="2">
    <source>
        <dbReference type="ARBA" id="ARBA00023242"/>
    </source>
</evidence>
<organism evidence="3">
    <name type="scientific">Zea mays</name>
    <name type="common">Maize</name>
    <dbReference type="NCBI Taxonomy" id="4577"/>
    <lineage>
        <taxon>Eukaryota</taxon>
        <taxon>Viridiplantae</taxon>
        <taxon>Streptophyta</taxon>
        <taxon>Embryophyta</taxon>
        <taxon>Tracheophyta</taxon>
        <taxon>Spermatophyta</taxon>
        <taxon>Magnoliopsida</taxon>
        <taxon>Liliopsida</taxon>
        <taxon>Poales</taxon>
        <taxon>Poaceae</taxon>
        <taxon>PACMAD clade</taxon>
        <taxon>Panicoideae</taxon>
        <taxon>Andropogonodae</taxon>
        <taxon>Andropogoneae</taxon>
        <taxon>Tripsacinae</taxon>
        <taxon>Zea</taxon>
    </lineage>
</organism>
<dbReference type="GO" id="GO:0005634">
    <property type="term" value="C:nucleus"/>
    <property type="evidence" value="ECO:0007669"/>
    <property type="project" value="UniProtKB-SubCell"/>
</dbReference>
<name>A0A1D6JX69_MAIZE</name>